<dbReference type="Proteomes" id="UP001485043">
    <property type="component" value="Unassembled WGS sequence"/>
</dbReference>
<dbReference type="Gene3D" id="3.80.10.10">
    <property type="entry name" value="Ribonuclease Inhibitor"/>
    <property type="match status" value="1"/>
</dbReference>
<comment type="subcellular location">
    <subcellularLocation>
        <location evidence="1">Cytoplasm</location>
        <location evidence="1">Cytoskeleton</location>
        <location evidence="1">Cilium axoneme</location>
    </subcellularLocation>
</comment>
<name>A0AAW1SUR6_9CHLO</name>
<dbReference type="InterPro" id="IPR032675">
    <property type="entry name" value="LRR_dom_sf"/>
</dbReference>
<reference evidence="3 4" key="1">
    <citation type="journal article" date="2024" name="Nat. Commun.">
        <title>Phylogenomics reveals the evolutionary origins of lichenization in chlorophyte algae.</title>
        <authorList>
            <person name="Puginier C."/>
            <person name="Libourel C."/>
            <person name="Otte J."/>
            <person name="Skaloud P."/>
            <person name="Haon M."/>
            <person name="Grisel S."/>
            <person name="Petersen M."/>
            <person name="Berrin J.G."/>
            <person name="Delaux P.M."/>
            <person name="Dal Grande F."/>
            <person name="Keller J."/>
        </authorList>
    </citation>
    <scope>NUCLEOTIDE SEQUENCE [LARGE SCALE GENOMIC DNA]</scope>
    <source>
        <strain evidence="3 4">SAG 2523</strain>
    </source>
</reference>
<evidence type="ECO:0000256" key="1">
    <source>
        <dbReference type="ARBA" id="ARBA00004430"/>
    </source>
</evidence>
<feature type="region of interest" description="Disordered" evidence="2">
    <location>
        <begin position="379"/>
        <end position="418"/>
    </location>
</feature>
<evidence type="ECO:0000313" key="3">
    <source>
        <dbReference type="EMBL" id="KAK9861085.1"/>
    </source>
</evidence>
<comment type="caution">
    <text evidence="3">The sequence shown here is derived from an EMBL/GenBank/DDBJ whole genome shotgun (WGS) entry which is preliminary data.</text>
</comment>
<dbReference type="AlphaFoldDB" id="A0AAW1SUR6"/>
<dbReference type="EMBL" id="JALJOV010000816">
    <property type="protein sequence ID" value="KAK9861085.1"/>
    <property type="molecule type" value="Genomic_DNA"/>
</dbReference>
<feature type="compositionally biased region" description="Polar residues" evidence="2">
    <location>
        <begin position="406"/>
        <end position="418"/>
    </location>
</feature>
<feature type="compositionally biased region" description="Polar residues" evidence="2">
    <location>
        <begin position="383"/>
        <end position="395"/>
    </location>
</feature>
<proteinExistence type="predicted"/>
<sequence length="478" mass="52670">MVPSLEVLCLKVAKNNDFWKVQRRQVEHLPEHAANEIFDALFKQGALTATSLELFQHCVTAAHLSGGAVRPDWLSYLGRFRFLEHLQLDACSKLKDDSLSRLLPLADSLTHLALDGCRGLQAKAAYHIKRLTSLTSLSLQGTSMGPPTAERLSSLSSLGQLDLAASTCLQSLDLTWTRVTAPPLMASLTSLTLASCTLGGSEAASLCLTPLHSCSHSAHQYQQQPKPHHMSHTQIASNLSQQSLNDWQQAGSQLHHTCSPSDVPASSQQQRSQQQHFDRSLQRVAANISSPDSGLGAHGLLSLNLTVQARLQWQRTLITAQGISALGSLWGLRELRIWGCAFLDFPARLRLVAQLPHLQSLHWDGVLQDVGKLRDSLPPPAQMVSSVSTPRSDGQTKVWPQEHRSASGTQALAKSSAQRQVDLTRYEERLRYTTRQLQSLRANAEAQMNHASNVKVLREHLRTDIQDGQPSMNNFVLH</sequence>
<dbReference type="SUPFAM" id="SSF52047">
    <property type="entry name" value="RNI-like"/>
    <property type="match status" value="1"/>
</dbReference>
<keyword evidence="4" id="KW-1185">Reference proteome</keyword>
<evidence type="ECO:0000256" key="2">
    <source>
        <dbReference type="SAM" id="MobiDB-lite"/>
    </source>
</evidence>
<accession>A0AAW1SUR6</accession>
<feature type="region of interest" description="Disordered" evidence="2">
    <location>
        <begin position="254"/>
        <end position="276"/>
    </location>
</feature>
<dbReference type="GO" id="GO:0005930">
    <property type="term" value="C:axoneme"/>
    <property type="evidence" value="ECO:0007669"/>
    <property type="project" value="UniProtKB-SubCell"/>
</dbReference>
<gene>
    <name evidence="3" type="ORF">WJX84_001655</name>
</gene>
<evidence type="ECO:0000313" key="4">
    <source>
        <dbReference type="Proteomes" id="UP001485043"/>
    </source>
</evidence>
<feature type="compositionally biased region" description="Low complexity" evidence="2">
    <location>
        <begin position="266"/>
        <end position="275"/>
    </location>
</feature>
<protein>
    <submittedName>
        <fullName evidence="3">Uncharacterized protein</fullName>
    </submittedName>
</protein>
<organism evidence="3 4">
    <name type="scientific">Apatococcus fuscideae</name>
    <dbReference type="NCBI Taxonomy" id="2026836"/>
    <lineage>
        <taxon>Eukaryota</taxon>
        <taxon>Viridiplantae</taxon>
        <taxon>Chlorophyta</taxon>
        <taxon>core chlorophytes</taxon>
        <taxon>Trebouxiophyceae</taxon>
        <taxon>Chlorellales</taxon>
        <taxon>Chlorellaceae</taxon>
        <taxon>Apatococcus</taxon>
    </lineage>
</organism>